<dbReference type="Proteomes" id="UP001165297">
    <property type="component" value="Unassembled WGS sequence"/>
</dbReference>
<gene>
    <name evidence="1" type="ORF">LGH70_00805</name>
</gene>
<evidence type="ECO:0000313" key="2">
    <source>
        <dbReference type="Proteomes" id="UP001165297"/>
    </source>
</evidence>
<sequence length="56" mass="6524">MAYLLHNFALQAATDFVGFNEEKFWTNIEAYNQSGPTGYLSHFRKVFDMFLEGRIS</sequence>
<proteinExistence type="predicted"/>
<accession>A0ABS8A6S9</accession>
<name>A0ABS8A6S9_9BACT</name>
<dbReference type="EMBL" id="JAJADQ010000001">
    <property type="protein sequence ID" value="MCB2376103.1"/>
    <property type="molecule type" value="Genomic_DNA"/>
</dbReference>
<organism evidence="1 2">
    <name type="scientific">Hymenobacter nitidus</name>
    <dbReference type="NCBI Taxonomy" id="2880929"/>
    <lineage>
        <taxon>Bacteria</taxon>
        <taxon>Pseudomonadati</taxon>
        <taxon>Bacteroidota</taxon>
        <taxon>Cytophagia</taxon>
        <taxon>Cytophagales</taxon>
        <taxon>Hymenobacteraceae</taxon>
        <taxon>Hymenobacter</taxon>
    </lineage>
</organism>
<reference evidence="1" key="1">
    <citation type="submission" date="2021-10" db="EMBL/GenBank/DDBJ databases">
        <authorList>
            <person name="Dean J.D."/>
            <person name="Kim M.K."/>
            <person name="Newey C.N."/>
            <person name="Stoker T.S."/>
            <person name="Thompson D.W."/>
            <person name="Grose J.H."/>
        </authorList>
    </citation>
    <scope>NUCLEOTIDE SEQUENCE</scope>
    <source>
        <strain evidence="1">BT635</strain>
    </source>
</reference>
<protein>
    <submittedName>
        <fullName evidence="1">Uncharacterized protein</fullName>
    </submittedName>
</protein>
<comment type="caution">
    <text evidence="1">The sequence shown here is derived from an EMBL/GenBank/DDBJ whole genome shotgun (WGS) entry which is preliminary data.</text>
</comment>
<keyword evidence="2" id="KW-1185">Reference proteome</keyword>
<evidence type="ECO:0000313" key="1">
    <source>
        <dbReference type="EMBL" id="MCB2376103.1"/>
    </source>
</evidence>
<dbReference type="RefSeq" id="WP_226181758.1">
    <property type="nucleotide sequence ID" value="NZ_JAJADQ010000001.1"/>
</dbReference>